<dbReference type="InterPro" id="IPR015943">
    <property type="entry name" value="WD40/YVTN_repeat-like_dom_sf"/>
</dbReference>
<proteinExistence type="predicted"/>
<feature type="compositionally biased region" description="Gly residues" evidence="1">
    <location>
        <begin position="490"/>
        <end position="512"/>
    </location>
</feature>
<evidence type="ECO:0000313" key="4">
    <source>
        <dbReference type="Proteomes" id="UP001303160"/>
    </source>
</evidence>
<feature type="domain" description="DUF2415" evidence="2">
    <location>
        <begin position="327"/>
        <end position="366"/>
    </location>
</feature>
<feature type="compositionally biased region" description="Low complexity" evidence="1">
    <location>
        <begin position="478"/>
        <end position="489"/>
    </location>
</feature>
<name>A0AAN6XR21_9PEZI</name>
<dbReference type="Pfam" id="PF10313">
    <property type="entry name" value="DUF2415"/>
    <property type="match status" value="1"/>
</dbReference>
<dbReference type="PANTHER" id="PTHR43991:SF9">
    <property type="entry name" value="DUF2415 DOMAIN-CONTAINING PROTEIN"/>
    <property type="match status" value="1"/>
</dbReference>
<comment type="caution">
    <text evidence="3">The sequence shown here is derived from an EMBL/GenBank/DDBJ whole genome shotgun (WGS) entry which is preliminary data.</text>
</comment>
<dbReference type="EMBL" id="MU863879">
    <property type="protein sequence ID" value="KAK4204971.1"/>
    <property type="molecule type" value="Genomic_DNA"/>
</dbReference>
<dbReference type="Gene3D" id="2.130.10.10">
    <property type="entry name" value="YVTN repeat-like/Quinoprotein amine dehydrogenase"/>
    <property type="match status" value="1"/>
</dbReference>
<keyword evidence="4" id="KW-1185">Reference proteome</keyword>
<feature type="compositionally biased region" description="Low complexity" evidence="1">
    <location>
        <begin position="577"/>
        <end position="592"/>
    </location>
</feature>
<organism evidence="3 4">
    <name type="scientific">Triangularia verruculosa</name>
    <dbReference type="NCBI Taxonomy" id="2587418"/>
    <lineage>
        <taxon>Eukaryota</taxon>
        <taxon>Fungi</taxon>
        <taxon>Dikarya</taxon>
        <taxon>Ascomycota</taxon>
        <taxon>Pezizomycotina</taxon>
        <taxon>Sordariomycetes</taxon>
        <taxon>Sordariomycetidae</taxon>
        <taxon>Sordariales</taxon>
        <taxon>Podosporaceae</taxon>
        <taxon>Triangularia</taxon>
    </lineage>
</organism>
<reference evidence="3" key="2">
    <citation type="submission" date="2023-05" db="EMBL/GenBank/DDBJ databases">
        <authorList>
            <consortium name="Lawrence Berkeley National Laboratory"/>
            <person name="Steindorff A."/>
            <person name="Hensen N."/>
            <person name="Bonometti L."/>
            <person name="Westerberg I."/>
            <person name="Brannstrom I.O."/>
            <person name="Guillou S."/>
            <person name="Cros-Aarteil S."/>
            <person name="Calhoun S."/>
            <person name="Haridas S."/>
            <person name="Kuo A."/>
            <person name="Mondo S."/>
            <person name="Pangilinan J."/>
            <person name="Riley R."/>
            <person name="Labutti K."/>
            <person name="Andreopoulos B."/>
            <person name="Lipzen A."/>
            <person name="Chen C."/>
            <person name="Yanf M."/>
            <person name="Daum C."/>
            <person name="Ng V."/>
            <person name="Clum A."/>
            <person name="Ohm R."/>
            <person name="Martin F."/>
            <person name="Silar P."/>
            <person name="Natvig D."/>
            <person name="Lalanne C."/>
            <person name="Gautier V."/>
            <person name="Ament-Velasquez S.L."/>
            <person name="Kruys A."/>
            <person name="Hutchinson M.I."/>
            <person name="Powell A.J."/>
            <person name="Barry K."/>
            <person name="Miller A.N."/>
            <person name="Grigoriev I.V."/>
            <person name="Debuchy R."/>
            <person name="Gladieux P."/>
            <person name="Thoren M.H."/>
            <person name="Johannesson H."/>
        </authorList>
    </citation>
    <scope>NUCLEOTIDE SEQUENCE</scope>
    <source>
        <strain evidence="3">CBS 315.58</strain>
    </source>
</reference>
<dbReference type="PANTHER" id="PTHR43991">
    <property type="entry name" value="WD REPEAT PROTEIN (AFU_ORTHOLOGUE AFUA_8G05640)-RELATED"/>
    <property type="match status" value="1"/>
</dbReference>
<gene>
    <name evidence="3" type="ORF">QBC40DRAFT_75243</name>
</gene>
<dbReference type="InterPro" id="IPR036322">
    <property type="entry name" value="WD40_repeat_dom_sf"/>
</dbReference>
<dbReference type="SUPFAM" id="SSF50978">
    <property type="entry name" value="WD40 repeat-like"/>
    <property type="match status" value="1"/>
</dbReference>
<feature type="region of interest" description="Disordered" evidence="1">
    <location>
        <begin position="464"/>
        <end position="543"/>
    </location>
</feature>
<protein>
    <recommendedName>
        <fullName evidence="2">DUF2415 domain-containing protein</fullName>
    </recommendedName>
</protein>
<evidence type="ECO:0000259" key="2">
    <source>
        <dbReference type="Pfam" id="PF10313"/>
    </source>
</evidence>
<accession>A0AAN6XR21</accession>
<reference evidence="3" key="1">
    <citation type="journal article" date="2023" name="Mol. Phylogenet. Evol.">
        <title>Genome-scale phylogeny and comparative genomics of the fungal order Sordariales.</title>
        <authorList>
            <person name="Hensen N."/>
            <person name="Bonometti L."/>
            <person name="Westerberg I."/>
            <person name="Brannstrom I.O."/>
            <person name="Guillou S."/>
            <person name="Cros-Aarteil S."/>
            <person name="Calhoun S."/>
            <person name="Haridas S."/>
            <person name="Kuo A."/>
            <person name="Mondo S."/>
            <person name="Pangilinan J."/>
            <person name="Riley R."/>
            <person name="LaButti K."/>
            <person name="Andreopoulos B."/>
            <person name="Lipzen A."/>
            <person name="Chen C."/>
            <person name="Yan M."/>
            <person name="Daum C."/>
            <person name="Ng V."/>
            <person name="Clum A."/>
            <person name="Steindorff A."/>
            <person name="Ohm R.A."/>
            <person name="Martin F."/>
            <person name="Silar P."/>
            <person name="Natvig D.O."/>
            <person name="Lalanne C."/>
            <person name="Gautier V."/>
            <person name="Ament-Velasquez S.L."/>
            <person name="Kruys A."/>
            <person name="Hutchinson M.I."/>
            <person name="Powell A.J."/>
            <person name="Barry K."/>
            <person name="Miller A.N."/>
            <person name="Grigoriev I.V."/>
            <person name="Debuchy R."/>
            <person name="Gladieux P."/>
            <person name="Hiltunen Thoren M."/>
            <person name="Johannesson H."/>
        </authorList>
    </citation>
    <scope>NUCLEOTIDE SEQUENCE</scope>
    <source>
        <strain evidence="3">CBS 315.58</strain>
    </source>
</reference>
<dbReference type="Proteomes" id="UP001303160">
    <property type="component" value="Unassembled WGS sequence"/>
</dbReference>
<sequence length="753" mass="82874">MAVTRDSYNSTEHLIQAKPRRHYRTGVRWQHWQLRSLIGVHGQDAVFFPLVVGERHITVQRLNTTTGESETIKRLAFPPRCLVARNGWVCCGGEKGAFSAFRVDEPGVEDDIETILELHLRDRAGVPLDIARSRASASKHAVARSRHCGKDRVNCITLWFPPTLQKPFNGTYDEGVAILANNDSTVIVASLCSMETLDEIKYPDFMNRAVISPDGQLLCAISDDPYLYIHKRKLKRSPRTGISFEISDHPLYEWTPRRKIQLESQSKDDRSDNRGSFALCFSSTGRYLAVGTQYGTISVFDAAAFGVPAADPVVAVFTTSRPNQDFGAVRDMVFSPGPIDLLAWTEDRGRVGIADIRTGFDSRQVLYLDQDGDFEHVPVADRDTIDPRLLDEFRRERGDILSSNFASTLDLGPGERPSRRPDVREALERYNIPLTAEETVVLEAIQGSRRREMAAIEAIELGRRRPGEWPSSGGLGRGTSNSGGTNESGAGSGSGTGTGSGVGGGAANGGAPGTSRTPWAERNTRSSLTSGATRTRDRSASVSRTVDDLLGNFRDTRERLRDNLRMREEQTRTAREGYSSTSNTASAATGGTFIADRRRYAAPLSSRPPVSSNRPDASDRRALVSRLMANANPASSASRWDNVEALYGGPSPQLIVSLLTTANIPTSSDEDATFTNLQRRIRAAYLMRELEESPTRRMFGSILPSHIRPEPYDTAGLAWSDDGQILYVGAESGIYEFRVNKLGRKLCASIDYC</sequence>
<feature type="region of interest" description="Disordered" evidence="1">
    <location>
        <begin position="560"/>
        <end position="594"/>
    </location>
</feature>
<evidence type="ECO:0000256" key="1">
    <source>
        <dbReference type="SAM" id="MobiDB-lite"/>
    </source>
</evidence>
<feature type="compositionally biased region" description="Basic and acidic residues" evidence="1">
    <location>
        <begin position="560"/>
        <end position="575"/>
    </location>
</feature>
<dbReference type="AlphaFoldDB" id="A0AAN6XR21"/>
<evidence type="ECO:0000313" key="3">
    <source>
        <dbReference type="EMBL" id="KAK4204971.1"/>
    </source>
</evidence>
<dbReference type="InterPro" id="IPR019417">
    <property type="entry name" value="DUF2415"/>
</dbReference>